<dbReference type="EMBL" id="AAZO01002204">
    <property type="status" value="NOT_ANNOTATED_CDS"/>
    <property type="molecule type" value="Genomic_DNA"/>
</dbReference>
<reference evidence="2" key="2">
    <citation type="submission" date="2007-04" db="EMBL/GenBank/DDBJ databases">
        <title>The genome of the human body louse.</title>
        <authorList>
            <consortium name="The Human Body Louse Genome Consortium"/>
            <person name="Kirkness E."/>
            <person name="Walenz B."/>
            <person name="Hass B."/>
            <person name="Bruggner R."/>
            <person name="Strausberg R."/>
        </authorList>
    </citation>
    <scope>NUCLEOTIDE SEQUENCE</scope>
    <source>
        <strain evidence="2">USDA</strain>
    </source>
</reference>
<dbReference type="HOGENOM" id="CLU_960778_0_0_1"/>
<dbReference type="AlphaFoldDB" id="E0VGN2"/>
<evidence type="ECO:0000313" key="2">
    <source>
        <dbReference type="EMBL" id="EEB12538.1"/>
    </source>
</evidence>
<dbReference type="Proteomes" id="UP000009046">
    <property type="component" value="Unassembled WGS sequence"/>
</dbReference>
<reference evidence="3" key="3">
    <citation type="submission" date="2021-02" db="UniProtKB">
        <authorList>
            <consortium name="EnsemblMetazoa"/>
        </authorList>
    </citation>
    <scope>IDENTIFICATION</scope>
    <source>
        <strain evidence="3">USDA</strain>
    </source>
</reference>
<accession>E0VGN2</accession>
<evidence type="ECO:0000256" key="1">
    <source>
        <dbReference type="SAM" id="MobiDB-lite"/>
    </source>
</evidence>
<dbReference type="CTD" id="8240061"/>
<dbReference type="EnsemblMetazoa" id="PHUM189840-RA">
    <property type="protein sequence ID" value="PHUM189840-PA"/>
    <property type="gene ID" value="PHUM189840"/>
</dbReference>
<feature type="region of interest" description="Disordered" evidence="1">
    <location>
        <begin position="137"/>
        <end position="164"/>
    </location>
</feature>
<keyword evidence="4" id="KW-1185">Reference proteome</keyword>
<dbReference type="EMBL" id="DS235150">
    <property type="protein sequence ID" value="EEB12538.1"/>
    <property type="molecule type" value="Genomic_DNA"/>
</dbReference>
<organism>
    <name type="scientific">Pediculus humanus subsp. corporis</name>
    <name type="common">Body louse</name>
    <dbReference type="NCBI Taxonomy" id="121224"/>
    <lineage>
        <taxon>Eukaryota</taxon>
        <taxon>Metazoa</taxon>
        <taxon>Ecdysozoa</taxon>
        <taxon>Arthropoda</taxon>
        <taxon>Hexapoda</taxon>
        <taxon>Insecta</taxon>
        <taxon>Pterygota</taxon>
        <taxon>Neoptera</taxon>
        <taxon>Paraneoptera</taxon>
        <taxon>Psocodea</taxon>
        <taxon>Troctomorpha</taxon>
        <taxon>Phthiraptera</taxon>
        <taxon>Anoplura</taxon>
        <taxon>Pediculidae</taxon>
        <taxon>Pediculus</taxon>
    </lineage>
</organism>
<dbReference type="OrthoDB" id="27389at2759"/>
<evidence type="ECO:0000313" key="3">
    <source>
        <dbReference type="EnsemblMetazoa" id="PHUM189840-PA"/>
    </source>
</evidence>
<evidence type="ECO:0000313" key="4">
    <source>
        <dbReference type="Proteomes" id="UP000009046"/>
    </source>
</evidence>
<protein>
    <submittedName>
        <fullName evidence="2 3">Uncharacterized protein</fullName>
    </submittedName>
</protein>
<reference evidence="2" key="1">
    <citation type="submission" date="2007-04" db="EMBL/GenBank/DDBJ databases">
        <title>Annotation of Pediculus humanus corporis strain USDA.</title>
        <authorList>
            <person name="Kirkness E."/>
            <person name="Hannick L."/>
            <person name="Hass B."/>
            <person name="Bruggner R."/>
            <person name="Lawson D."/>
            <person name="Bidwell S."/>
            <person name="Joardar V."/>
            <person name="Caler E."/>
            <person name="Walenz B."/>
            <person name="Inman J."/>
            <person name="Schobel S."/>
            <person name="Galinsky K."/>
            <person name="Amedeo P."/>
            <person name="Strausberg R."/>
        </authorList>
    </citation>
    <scope>NUCLEOTIDE SEQUENCE</scope>
    <source>
        <strain evidence="2">USDA</strain>
    </source>
</reference>
<dbReference type="RefSeq" id="XP_002425276.1">
    <property type="nucleotide sequence ID" value="XM_002425231.1"/>
</dbReference>
<dbReference type="GeneID" id="8240061"/>
<dbReference type="KEGG" id="phu:Phum_PHUM189840"/>
<feature type="compositionally biased region" description="Basic residues" evidence="1">
    <location>
        <begin position="48"/>
        <end position="60"/>
    </location>
</feature>
<feature type="compositionally biased region" description="Low complexity" evidence="1">
    <location>
        <begin position="147"/>
        <end position="157"/>
    </location>
</feature>
<dbReference type="InParanoid" id="E0VGN2"/>
<feature type="compositionally biased region" description="Low complexity" evidence="1">
    <location>
        <begin position="12"/>
        <end position="25"/>
    </location>
</feature>
<name>E0VGN2_PEDHC</name>
<feature type="compositionally biased region" description="Low complexity" evidence="1">
    <location>
        <begin position="33"/>
        <end position="47"/>
    </location>
</feature>
<proteinExistence type="predicted"/>
<sequence>MFGNFVQRIQESFSPVTSPVSSPKVLGRRFKSPNRGPAPARAAVPPSSRHHHRGPNSRRNHKEEYREVQSEPELDVSTSSSTTGSKKLLDKRKGKTRGKILNISDPIPIDTGKFTTNGNGLAIYCNAEDLILSSPEKYNRDDDRQGLLLPSSPSSSSNRRKKNVQYESYKCGDIGKVMGVRNSGEKSHLKEINQNGFNYVNSVPNIVDESLYENHSVSRDGKGSRKENICEPVVVGVGNRKNSRLQEFQRTREENIYAGLGFAPLQGSKSLGRLDGIKEVSFRKIKATPC</sequence>
<feature type="region of interest" description="Disordered" evidence="1">
    <location>
        <begin position="1"/>
        <end position="94"/>
    </location>
</feature>
<gene>
    <name evidence="3" type="primary">8240061</name>
    <name evidence="2" type="ORF">Phum_PHUM189840</name>
</gene>
<dbReference type="VEuPathDB" id="VectorBase:PHUM189840"/>